<organism evidence="1">
    <name type="scientific">Spironucleus salmonicida</name>
    <dbReference type="NCBI Taxonomy" id="348837"/>
    <lineage>
        <taxon>Eukaryota</taxon>
        <taxon>Metamonada</taxon>
        <taxon>Diplomonadida</taxon>
        <taxon>Hexamitidae</taxon>
        <taxon>Hexamitinae</taxon>
        <taxon>Spironucleus</taxon>
    </lineage>
</organism>
<name>V6LKL3_9EUKA</name>
<sequence>MSNYLIDAKMSNFIFPVYIVQRLNMHQQQFEVNAAKNQKISSLIVKFIDALLQKNIKELILLTYKLSSIKQNYYSVNLFQQFKIPEHYLLTVQEAADIHENLRPFLLFYLSIGQNRGEFKIILQKICSYYKVDNISFGASVNGRIVVNFT</sequence>
<dbReference type="EMBL" id="KI546102">
    <property type="protein sequence ID" value="EST44898.1"/>
    <property type="molecule type" value="Genomic_DNA"/>
</dbReference>
<dbReference type="AlphaFoldDB" id="V6LKL3"/>
<evidence type="ECO:0000313" key="1">
    <source>
        <dbReference type="EMBL" id="EST44898.1"/>
    </source>
</evidence>
<reference evidence="1" key="1">
    <citation type="journal article" date="2014" name="PLoS Genet.">
        <title>The Genome of Spironucleus salmonicida Highlights a Fish Pathogen Adapted to Fluctuating Environments.</title>
        <authorList>
            <person name="Xu F."/>
            <person name="Jerlstrom-Hultqvist J."/>
            <person name="Einarsson E."/>
            <person name="Astvaldsson A."/>
            <person name="Svard S.G."/>
            <person name="Andersson J.O."/>
        </authorList>
    </citation>
    <scope>NUCLEOTIDE SEQUENCE</scope>
</reference>
<accession>V6LKL3</accession>
<proteinExistence type="predicted"/>
<gene>
    <name evidence="1" type="ORF">SS50377_15191</name>
</gene>
<protein>
    <submittedName>
        <fullName evidence="1">Uncharacterized protein</fullName>
    </submittedName>
</protein>